<evidence type="ECO:0000313" key="2">
    <source>
        <dbReference type="EMBL" id="GED72580.1"/>
    </source>
</evidence>
<dbReference type="InterPro" id="IPR014966">
    <property type="entry name" value="FRG-dom"/>
</dbReference>
<dbReference type="EMBL" id="LGIQ01000007">
    <property type="protein sequence ID" value="KNB72963.1"/>
    <property type="molecule type" value="Genomic_DNA"/>
</dbReference>
<evidence type="ECO:0000313" key="5">
    <source>
        <dbReference type="Proteomes" id="UP000319578"/>
    </source>
</evidence>
<protein>
    <recommendedName>
        <fullName evidence="1">FRG domain-containing protein</fullName>
    </recommendedName>
</protein>
<dbReference type="AlphaFoldDB" id="A0A0K9YWA4"/>
<dbReference type="PATRIC" id="fig|54915.3.peg.1859"/>
<reference evidence="4" key="1">
    <citation type="submission" date="2015-07" db="EMBL/GenBank/DDBJ databases">
        <title>Genome sequencing project for genomic taxonomy and phylogenomics of Bacillus-like bacteria.</title>
        <authorList>
            <person name="Liu B."/>
            <person name="Wang J."/>
            <person name="Zhu Y."/>
            <person name="Liu G."/>
            <person name="Chen Q."/>
            <person name="Chen Z."/>
            <person name="Lan J."/>
            <person name="Che J."/>
            <person name="Ge C."/>
            <person name="Shi H."/>
            <person name="Pan Z."/>
            <person name="Liu X."/>
        </authorList>
    </citation>
    <scope>NUCLEOTIDE SEQUENCE [LARGE SCALE GENOMIC DNA]</scope>
    <source>
        <strain evidence="4">DSM 9887</strain>
    </source>
</reference>
<evidence type="ECO:0000313" key="3">
    <source>
        <dbReference type="EMBL" id="KNB72963.1"/>
    </source>
</evidence>
<proteinExistence type="predicted"/>
<feature type="domain" description="FRG" evidence="1">
    <location>
        <begin position="22"/>
        <end position="120"/>
    </location>
</feature>
<dbReference type="EMBL" id="BJON01000031">
    <property type="protein sequence ID" value="GED72580.1"/>
    <property type="molecule type" value="Genomic_DNA"/>
</dbReference>
<reference evidence="3" key="2">
    <citation type="submission" date="2015-07" db="EMBL/GenBank/DDBJ databases">
        <title>MeaNS - Measles Nucleotide Surveillance Program.</title>
        <authorList>
            <person name="Tran T."/>
            <person name="Druce J."/>
        </authorList>
    </citation>
    <scope>NUCLEOTIDE SEQUENCE</scope>
    <source>
        <strain evidence="3">DSM 9887</strain>
    </source>
</reference>
<evidence type="ECO:0000259" key="1">
    <source>
        <dbReference type="SMART" id="SM00901"/>
    </source>
</evidence>
<dbReference type="STRING" id="54915.ADS79_14170"/>
<reference evidence="2 5" key="3">
    <citation type="submission" date="2019-06" db="EMBL/GenBank/DDBJ databases">
        <title>Whole genome shotgun sequence of Brevibacillus reuszeri NBRC 15719.</title>
        <authorList>
            <person name="Hosoyama A."/>
            <person name="Uohara A."/>
            <person name="Ohji S."/>
            <person name="Ichikawa N."/>
        </authorList>
    </citation>
    <scope>NUCLEOTIDE SEQUENCE [LARGE SCALE GENOMIC DNA]</scope>
    <source>
        <strain evidence="2 5">NBRC 15719</strain>
    </source>
</reference>
<dbReference type="Pfam" id="PF08867">
    <property type="entry name" value="FRG"/>
    <property type="match status" value="1"/>
</dbReference>
<evidence type="ECO:0000313" key="4">
    <source>
        <dbReference type="Proteomes" id="UP000036834"/>
    </source>
</evidence>
<sequence length="272" mass="31718">MGFSNEWKKVLDDIYDFEERTKTRRVWYRGHSKSSYLLKSGLFRDKEEELLTYLSNELDSYRVFENLGAFCHDKKDWDLLFLMQHHGAKTRLLDWTESFAVALFFACASWDERIGSARVWLLNPASLNTLSIGVPNSVPVSFFGSYESHVKLETKFPVNSVAIYPPRNNQRILRQSGVFTVQGNTIKSLDEEFDGQLLKNGDLAVIDITPDLKDDAFRYLEHCGIDYFKLYPDLEGLAKYTNHFNKKQKELWKSLGAESNFSNEEIRKKYFE</sequence>
<accession>A0A0K9YWA4</accession>
<dbReference type="OrthoDB" id="9816036at2"/>
<comment type="caution">
    <text evidence="3">The sequence shown here is derived from an EMBL/GenBank/DDBJ whole genome shotgun (WGS) entry which is preliminary data.</text>
</comment>
<dbReference type="Proteomes" id="UP000036834">
    <property type="component" value="Unassembled WGS sequence"/>
</dbReference>
<keyword evidence="5" id="KW-1185">Reference proteome</keyword>
<dbReference type="RefSeq" id="WP_049739015.1">
    <property type="nucleotide sequence ID" value="NZ_BJON01000031.1"/>
</dbReference>
<gene>
    <name evidence="3" type="ORF">ADS79_14170</name>
    <name evidence="2" type="ORF">BRE01_62820</name>
</gene>
<organism evidence="3 4">
    <name type="scientific">Brevibacillus reuszeri</name>
    <dbReference type="NCBI Taxonomy" id="54915"/>
    <lineage>
        <taxon>Bacteria</taxon>
        <taxon>Bacillati</taxon>
        <taxon>Bacillota</taxon>
        <taxon>Bacilli</taxon>
        <taxon>Bacillales</taxon>
        <taxon>Paenibacillaceae</taxon>
        <taxon>Brevibacillus</taxon>
    </lineage>
</organism>
<dbReference type="SMART" id="SM00901">
    <property type="entry name" value="FRG"/>
    <property type="match status" value="1"/>
</dbReference>
<dbReference type="Proteomes" id="UP000319578">
    <property type="component" value="Unassembled WGS sequence"/>
</dbReference>
<name>A0A0K9YWA4_9BACL</name>